<dbReference type="Pfam" id="PF13521">
    <property type="entry name" value="AAA_28"/>
    <property type="match status" value="1"/>
</dbReference>
<dbReference type="AlphaFoldDB" id="A0A918QS01"/>
<reference evidence="2" key="2">
    <citation type="submission" date="2020-09" db="EMBL/GenBank/DDBJ databases">
        <authorList>
            <person name="Sun Q."/>
            <person name="Kim S."/>
        </authorList>
    </citation>
    <scope>NUCLEOTIDE SEQUENCE</scope>
    <source>
        <strain evidence="2">KCTC 12710</strain>
    </source>
</reference>
<dbReference type="Gene3D" id="3.40.50.300">
    <property type="entry name" value="P-loop containing nucleotide triphosphate hydrolases"/>
    <property type="match status" value="1"/>
</dbReference>
<evidence type="ECO:0000313" key="3">
    <source>
        <dbReference type="Proteomes" id="UP000636004"/>
    </source>
</evidence>
<evidence type="ECO:0000313" key="2">
    <source>
        <dbReference type="EMBL" id="GGZ67305.1"/>
    </source>
</evidence>
<dbReference type="SUPFAM" id="SSF52540">
    <property type="entry name" value="P-loop containing nucleoside triphosphate hydrolases"/>
    <property type="match status" value="1"/>
</dbReference>
<dbReference type="Proteomes" id="UP000636004">
    <property type="component" value="Unassembled WGS sequence"/>
</dbReference>
<proteinExistence type="predicted"/>
<sequence length="184" mass="21233">MDKRKIVITGGPGTGKTSVINHLKRQGYHCFDEIIRLLTSEAKKEVDTSNHISNPIVFAKDPLEFNTRLLNGRIEQFNSANTLEEHTCFFDRGIPDVLAYMDYFNQPYDSVFENACTNHNYSKVFLLPPWKAIYKTDSARFETYEELEQIHKCLKSTYKAFGYTIIEVPFGSVDTRTSFILNKL</sequence>
<organism evidence="2 3">
    <name type="scientific">Algibacter mikhailovii</name>
    <dbReference type="NCBI Taxonomy" id="425498"/>
    <lineage>
        <taxon>Bacteria</taxon>
        <taxon>Pseudomonadati</taxon>
        <taxon>Bacteroidota</taxon>
        <taxon>Flavobacteriia</taxon>
        <taxon>Flavobacteriales</taxon>
        <taxon>Flavobacteriaceae</taxon>
        <taxon>Algibacter</taxon>
    </lineage>
</organism>
<dbReference type="EMBL" id="BMWZ01000001">
    <property type="protein sequence ID" value="GGZ67305.1"/>
    <property type="molecule type" value="Genomic_DNA"/>
</dbReference>
<dbReference type="InterPro" id="IPR027417">
    <property type="entry name" value="P-loop_NTPase"/>
</dbReference>
<dbReference type="InterPro" id="IPR038727">
    <property type="entry name" value="NadR/Ttd14_AAA_dom"/>
</dbReference>
<dbReference type="RefSeq" id="WP_189358225.1">
    <property type="nucleotide sequence ID" value="NZ_BMWZ01000001.1"/>
</dbReference>
<accession>A0A918QS01</accession>
<protein>
    <submittedName>
        <fullName evidence="2">ATPase</fullName>
    </submittedName>
</protein>
<keyword evidence="3" id="KW-1185">Reference proteome</keyword>
<comment type="caution">
    <text evidence="2">The sequence shown here is derived from an EMBL/GenBank/DDBJ whole genome shotgun (WGS) entry which is preliminary data.</text>
</comment>
<evidence type="ECO:0000259" key="1">
    <source>
        <dbReference type="Pfam" id="PF13521"/>
    </source>
</evidence>
<name>A0A918QS01_9FLAO</name>
<gene>
    <name evidence="2" type="ORF">GCM10007028_00180</name>
</gene>
<feature type="domain" description="NadR/Ttd14 AAA" evidence="1">
    <location>
        <begin position="5"/>
        <end position="176"/>
    </location>
</feature>
<reference evidence="2" key="1">
    <citation type="journal article" date="2014" name="Int. J. Syst. Evol. Microbiol.">
        <title>Complete genome sequence of Corynebacterium casei LMG S-19264T (=DSM 44701T), isolated from a smear-ripened cheese.</title>
        <authorList>
            <consortium name="US DOE Joint Genome Institute (JGI-PGF)"/>
            <person name="Walter F."/>
            <person name="Albersmeier A."/>
            <person name="Kalinowski J."/>
            <person name="Ruckert C."/>
        </authorList>
    </citation>
    <scope>NUCLEOTIDE SEQUENCE</scope>
    <source>
        <strain evidence="2">KCTC 12710</strain>
    </source>
</reference>